<dbReference type="GO" id="GO:0016020">
    <property type="term" value="C:membrane"/>
    <property type="evidence" value="ECO:0007669"/>
    <property type="project" value="UniProtKB-SubCell"/>
</dbReference>
<dbReference type="SUPFAM" id="SSF81321">
    <property type="entry name" value="Family A G protein-coupled receptor-like"/>
    <property type="match status" value="1"/>
</dbReference>
<evidence type="ECO:0000259" key="7">
    <source>
        <dbReference type="PROSITE" id="PS50262"/>
    </source>
</evidence>
<feature type="domain" description="G-protein coupled receptors family 1 profile" evidence="7">
    <location>
        <begin position="48"/>
        <end position="303"/>
    </location>
</feature>
<dbReference type="AlphaFoldDB" id="A0A1S3JUZ1"/>
<sequence length="326" mass="36099">MSNYTYINASTVAEDPHAEDDFVRAIQRVTATLYETFPIVFLIFGTLGNTLSFAVLTRKTMRKNSTTLYLAVLAVTDLAVLWLGLTRHAAIAFQNKDVRLLHSSLCKLQRFFLYFSLDYSAWILVAVTAERCFSVYFPLKSLTTCTRKRAAIALACIATAMALKNAHVFLSRGLQFATDGDGKTILVSVCGYPSPGYKFFWSYVLPWIVFLVYALGPFLVILVHNLLIIRKVIQLRKKRETMIANSGSVNSDPTPAAVIATSSRDDGPNSQETAGTPGTSNNIAAPSNEGSSYQKRVTQMTVMSEELKSTCQCEEEANHIQECLND</sequence>
<reference evidence="9" key="1">
    <citation type="submission" date="2025-08" db="UniProtKB">
        <authorList>
            <consortium name="RefSeq"/>
        </authorList>
    </citation>
    <scope>IDENTIFICATION</scope>
    <source>
        <tissue evidence="9">Gonads</tissue>
    </source>
</reference>
<comment type="subcellular location">
    <subcellularLocation>
        <location evidence="1">Membrane</location>
    </subcellularLocation>
</comment>
<dbReference type="PROSITE" id="PS00237">
    <property type="entry name" value="G_PROTEIN_RECEP_F1_1"/>
    <property type="match status" value="1"/>
</dbReference>
<evidence type="ECO:0000256" key="5">
    <source>
        <dbReference type="SAM" id="MobiDB-lite"/>
    </source>
</evidence>
<dbReference type="RefSeq" id="XP_013413916.1">
    <property type="nucleotide sequence ID" value="XM_013558462.1"/>
</dbReference>
<dbReference type="Proteomes" id="UP000085678">
    <property type="component" value="Unplaced"/>
</dbReference>
<accession>A0A1S3JUZ1</accession>
<dbReference type="PANTHER" id="PTHR46641">
    <property type="entry name" value="FMRFAMIDE RECEPTOR-RELATED"/>
    <property type="match status" value="1"/>
</dbReference>
<feature type="region of interest" description="Disordered" evidence="5">
    <location>
        <begin position="245"/>
        <end position="295"/>
    </location>
</feature>
<evidence type="ECO:0000256" key="6">
    <source>
        <dbReference type="SAM" id="Phobius"/>
    </source>
</evidence>
<feature type="transmembrane region" description="Helical" evidence="6">
    <location>
        <begin position="150"/>
        <end position="170"/>
    </location>
</feature>
<dbReference type="Gene3D" id="1.20.1070.10">
    <property type="entry name" value="Rhodopsin 7-helix transmembrane proteins"/>
    <property type="match status" value="1"/>
</dbReference>
<feature type="transmembrane region" description="Helical" evidence="6">
    <location>
        <begin position="111"/>
        <end position="129"/>
    </location>
</feature>
<feature type="compositionally biased region" description="Polar residues" evidence="5">
    <location>
        <begin position="268"/>
        <end position="295"/>
    </location>
</feature>
<gene>
    <name evidence="9" type="primary">LOC106176198</name>
</gene>
<keyword evidence="4 6" id="KW-0472">Membrane</keyword>
<feature type="transmembrane region" description="Helical" evidence="6">
    <location>
        <begin position="68"/>
        <end position="91"/>
    </location>
</feature>
<dbReference type="OrthoDB" id="9990906at2759"/>
<dbReference type="PANTHER" id="PTHR46641:SF25">
    <property type="entry name" value="CNMAMIDE RECEPTOR-RELATED"/>
    <property type="match status" value="1"/>
</dbReference>
<evidence type="ECO:0000313" key="9">
    <source>
        <dbReference type="RefSeq" id="XP_013413916.1"/>
    </source>
</evidence>
<feature type="transmembrane region" description="Helical" evidence="6">
    <location>
        <begin position="204"/>
        <end position="229"/>
    </location>
</feature>
<dbReference type="CDD" id="cd14978">
    <property type="entry name" value="7tmA_FMRFamide_R-like"/>
    <property type="match status" value="1"/>
</dbReference>
<dbReference type="InterPro" id="IPR000276">
    <property type="entry name" value="GPCR_Rhodpsn"/>
</dbReference>
<dbReference type="InterPro" id="IPR017452">
    <property type="entry name" value="GPCR_Rhodpsn_7TM"/>
</dbReference>
<dbReference type="PROSITE" id="PS50262">
    <property type="entry name" value="G_PROTEIN_RECEP_F1_2"/>
    <property type="match status" value="1"/>
</dbReference>
<dbReference type="KEGG" id="lak:106176198"/>
<keyword evidence="2 6" id="KW-0812">Transmembrane</keyword>
<protein>
    <submittedName>
        <fullName evidence="9">Neuromedin-U receptor 1-like</fullName>
    </submittedName>
</protein>
<evidence type="ECO:0000313" key="8">
    <source>
        <dbReference type="Proteomes" id="UP000085678"/>
    </source>
</evidence>
<evidence type="ECO:0000256" key="3">
    <source>
        <dbReference type="ARBA" id="ARBA00022989"/>
    </source>
</evidence>
<dbReference type="GeneID" id="106176198"/>
<dbReference type="InterPro" id="IPR052954">
    <property type="entry name" value="GPCR-Ligand_Int"/>
</dbReference>
<organism evidence="8 9">
    <name type="scientific">Lingula anatina</name>
    <name type="common">Brachiopod</name>
    <name type="synonym">Lingula unguis</name>
    <dbReference type="NCBI Taxonomy" id="7574"/>
    <lineage>
        <taxon>Eukaryota</taxon>
        <taxon>Metazoa</taxon>
        <taxon>Spiralia</taxon>
        <taxon>Lophotrochozoa</taxon>
        <taxon>Brachiopoda</taxon>
        <taxon>Linguliformea</taxon>
        <taxon>Lingulata</taxon>
        <taxon>Lingulida</taxon>
        <taxon>Linguloidea</taxon>
        <taxon>Lingulidae</taxon>
        <taxon>Lingula</taxon>
    </lineage>
</organism>
<keyword evidence="8" id="KW-1185">Reference proteome</keyword>
<proteinExistence type="predicted"/>
<evidence type="ECO:0000256" key="1">
    <source>
        <dbReference type="ARBA" id="ARBA00004370"/>
    </source>
</evidence>
<name>A0A1S3JUZ1_LINAN</name>
<evidence type="ECO:0000256" key="4">
    <source>
        <dbReference type="ARBA" id="ARBA00023136"/>
    </source>
</evidence>
<keyword evidence="3 6" id="KW-1133">Transmembrane helix</keyword>
<dbReference type="GO" id="GO:0004930">
    <property type="term" value="F:G protein-coupled receptor activity"/>
    <property type="evidence" value="ECO:0007669"/>
    <property type="project" value="InterPro"/>
</dbReference>
<dbReference type="InParanoid" id="A0A1S3JUZ1"/>
<feature type="transmembrane region" description="Helical" evidence="6">
    <location>
        <begin position="37"/>
        <end position="56"/>
    </location>
</feature>
<evidence type="ECO:0000256" key="2">
    <source>
        <dbReference type="ARBA" id="ARBA00022692"/>
    </source>
</evidence>
<dbReference type="Pfam" id="PF00001">
    <property type="entry name" value="7tm_1"/>
    <property type="match status" value="1"/>
</dbReference>